<evidence type="ECO:0000313" key="1">
    <source>
        <dbReference type="EMBL" id="SEW32981.1"/>
    </source>
</evidence>
<accession>A0A1I0QYW2</accession>
<protein>
    <submittedName>
        <fullName evidence="1">Helix-hairpin-helix domain-containing protein</fullName>
    </submittedName>
</protein>
<dbReference type="OrthoDB" id="203056at2157"/>
<dbReference type="eggNOG" id="arCOG00873">
    <property type="taxonomic scope" value="Archaea"/>
</dbReference>
<sequence length="126" mass="14035">MYDDPSVWELGLIAAIILAASVRDRLESDPDPIEEAKRLYAEGMIDEPELERRIEEAVDDDHEAIRLVVEDVNGVSDSRSKAIAREYDSLDELRASDREKLEGVPGIGEELAEAVLERVRSTGNAE</sequence>
<dbReference type="Pfam" id="PF14520">
    <property type="entry name" value="HHH_5"/>
    <property type="match status" value="1"/>
</dbReference>
<dbReference type="EMBL" id="FOIS01000007">
    <property type="protein sequence ID" value="SEW32981.1"/>
    <property type="molecule type" value="Genomic_DNA"/>
</dbReference>
<dbReference type="Proteomes" id="UP000183275">
    <property type="component" value="Unassembled WGS sequence"/>
</dbReference>
<dbReference type="SUPFAM" id="SSF47781">
    <property type="entry name" value="RuvA domain 2-like"/>
    <property type="match status" value="1"/>
</dbReference>
<evidence type="ECO:0000313" key="2">
    <source>
        <dbReference type="Proteomes" id="UP000183275"/>
    </source>
</evidence>
<dbReference type="AlphaFoldDB" id="A0A1I0QYW2"/>
<dbReference type="STRING" id="1202768.SAMN05216285_4181"/>
<keyword evidence="2" id="KW-1185">Reference proteome</keyword>
<dbReference type="RefSeq" id="WP_049991456.1">
    <property type="nucleotide sequence ID" value="NZ_FOIS01000007.1"/>
</dbReference>
<reference evidence="2" key="1">
    <citation type="submission" date="2016-10" db="EMBL/GenBank/DDBJ databases">
        <authorList>
            <person name="Varghese N."/>
        </authorList>
    </citation>
    <scope>NUCLEOTIDE SEQUENCE [LARGE SCALE GENOMIC DNA]</scope>
    <source>
        <strain evidence="2">CGMCC 1.12284</strain>
    </source>
</reference>
<gene>
    <name evidence="1" type="ORF">SAMN05216285_4181</name>
</gene>
<dbReference type="InterPro" id="IPR010994">
    <property type="entry name" value="RuvA_2-like"/>
</dbReference>
<proteinExistence type="predicted"/>
<dbReference type="Gene3D" id="1.10.150.20">
    <property type="entry name" value="5' to 3' exonuclease, C-terminal subdomain"/>
    <property type="match status" value="1"/>
</dbReference>
<name>A0A1I0QYW2_9EURY</name>
<organism evidence="1 2">
    <name type="scientific">Natrinema salifodinae</name>
    <dbReference type="NCBI Taxonomy" id="1202768"/>
    <lineage>
        <taxon>Archaea</taxon>
        <taxon>Methanobacteriati</taxon>
        <taxon>Methanobacteriota</taxon>
        <taxon>Stenosarchaea group</taxon>
        <taxon>Halobacteria</taxon>
        <taxon>Halobacteriales</taxon>
        <taxon>Natrialbaceae</taxon>
        <taxon>Natrinema</taxon>
    </lineage>
</organism>